<dbReference type="AlphaFoldDB" id="A0A066XJU6"/>
<reference evidence="2" key="1">
    <citation type="journal article" date="2014" name="Genome Announc.">
        <title>Draft genome sequence of Colletotrichum sublineola, a destructive pathogen of cultivated sorghum.</title>
        <authorList>
            <person name="Baroncelli R."/>
            <person name="Sanz-Martin J.M."/>
            <person name="Rech G.E."/>
            <person name="Sukno S.A."/>
            <person name="Thon M.R."/>
        </authorList>
    </citation>
    <scope>NUCLEOTIDE SEQUENCE [LARGE SCALE GENOMIC DNA]</scope>
    <source>
        <strain evidence="2">TX430BB</strain>
    </source>
</reference>
<protein>
    <submittedName>
        <fullName evidence="1">Uncharacterized protein</fullName>
    </submittedName>
</protein>
<organism evidence="1 2">
    <name type="scientific">Colletotrichum sublineola</name>
    <name type="common">Sorghum anthracnose fungus</name>
    <dbReference type="NCBI Taxonomy" id="1173701"/>
    <lineage>
        <taxon>Eukaryota</taxon>
        <taxon>Fungi</taxon>
        <taxon>Dikarya</taxon>
        <taxon>Ascomycota</taxon>
        <taxon>Pezizomycotina</taxon>
        <taxon>Sordariomycetes</taxon>
        <taxon>Hypocreomycetidae</taxon>
        <taxon>Glomerellales</taxon>
        <taxon>Glomerellaceae</taxon>
        <taxon>Colletotrichum</taxon>
        <taxon>Colletotrichum graminicola species complex</taxon>
    </lineage>
</organism>
<comment type="caution">
    <text evidence="1">The sequence shown here is derived from an EMBL/GenBank/DDBJ whole genome shotgun (WGS) entry which is preliminary data.</text>
</comment>
<name>A0A066XJU6_COLSU</name>
<evidence type="ECO:0000313" key="1">
    <source>
        <dbReference type="EMBL" id="KDN69162.1"/>
    </source>
</evidence>
<proteinExistence type="predicted"/>
<sequence length="183" mass="19125">MCGAGDLNAFFGGFKNGEKGLLAAFAIAVSAPGGKEDAGAEVFANGRYKVTFHANDVIKQATITLGTYLLSKAYGDAAIDSVGVNGNNNNTNSTSYSPTPHDVAGRKLHISGPACYANTVSPLIDNKVALIVKVDVLYNSSNSTYLSFLFLSVLGLAASTAPAFRTSPQDVRQDGRRFTPAIL</sequence>
<dbReference type="HOGENOM" id="CLU_1475085_0_0_1"/>
<accession>A0A066XJU6</accession>
<keyword evidence="2" id="KW-1185">Reference proteome</keyword>
<dbReference type="EMBL" id="JMSE01000546">
    <property type="protein sequence ID" value="KDN69162.1"/>
    <property type="molecule type" value="Genomic_DNA"/>
</dbReference>
<dbReference type="Proteomes" id="UP000027238">
    <property type="component" value="Unassembled WGS sequence"/>
</dbReference>
<gene>
    <name evidence="1" type="ORF">CSUB01_10222</name>
</gene>
<evidence type="ECO:0000313" key="2">
    <source>
        <dbReference type="Proteomes" id="UP000027238"/>
    </source>
</evidence>